<dbReference type="GO" id="GO:0047429">
    <property type="term" value="F:nucleoside triphosphate diphosphatase activity"/>
    <property type="evidence" value="ECO:0007669"/>
    <property type="project" value="InterPro"/>
</dbReference>
<keyword evidence="2" id="KW-0378">Hydrolase</keyword>
<dbReference type="CDD" id="cd00515">
    <property type="entry name" value="HAM1"/>
    <property type="match status" value="1"/>
</dbReference>
<evidence type="ECO:0000256" key="2">
    <source>
        <dbReference type="ARBA" id="ARBA00022801"/>
    </source>
</evidence>
<gene>
    <name evidence="3" type="ORF">A3D77_03850</name>
</gene>
<dbReference type="STRING" id="1798382.A3D77_03850"/>
<dbReference type="InterPro" id="IPR002637">
    <property type="entry name" value="RdgB/HAM1"/>
</dbReference>
<proteinExistence type="inferred from homology"/>
<dbReference type="AlphaFoldDB" id="A0A1F5ZJZ1"/>
<dbReference type="SUPFAM" id="SSF52972">
    <property type="entry name" value="ITPase-like"/>
    <property type="match status" value="1"/>
</dbReference>
<evidence type="ECO:0000313" key="4">
    <source>
        <dbReference type="Proteomes" id="UP000176923"/>
    </source>
</evidence>
<organism evidence="3 4">
    <name type="scientific">Candidatus Gottesmanbacteria bacterium RIFCSPHIGHO2_02_FULL_39_11</name>
    <dbReference type="NCBI Taxonomy" id="1798382"/>
    <lineage>
        <taxon>Bacteria</taxon>
        <taxon>Candidatus Gottesmaniibacteriota</taxon>
    </lineage>
</organism>
<dbReference type="Proteomes" id="UP000176923">
    <property type="component" value="Unassembled WGS sequence"/>
</dbReference>
<name>A0A1F5ZJZ1_9BACT</name>
<dbReference type="Pfam" id="PF01725">
    <property type="entry name" value="Ham1p_like"/>
    <property type="match status" value="1"/>
</dbReference>
<comment type="caution">
    <text evidence="3">The sequence shown here is derived from an EMBL/GenBank/DDBJ whole genome shotgun (WGS) entry which is preliminary data.</text>
</comment>
<dbReference type="GO" id="GO:0009143">
    <property type="term" value="P:nucleoside triphosphate catabolic process"/>
    <property type="evidence" value="ECO:0007669"/>
    <property type="project" value="InterPro"/>
</dbReference>
<dbReference type="EMBL" id="MFJL01000042">
    <property type="protein sequence ID" value="OGG12711.1"/>
    <property type="molecule type" value="Genomic_DNA"/>
</dbReference>
<accession>A0A1F5ZJZ1</accession>
<dbReference type="InterPro" id="IPR029001">
    <property type="entry name" value="ITPase-like_fam"/>
</dbReference>
<comment type="similarity">
    <text evidence="1">Belongs to the HAM1 NTPase family.</text>
</comment>
<evidence type="ECO:0000313" key="3">
    <source>
        <dbReference type="EMBL" id="OGG12711.1"/>
    </source>
</evidence>
<reference evidence="3 4" key="1">
    <citation type="journal article" date="2016" name="Nat. Commun.">
        <title>Thousands of microbial genomes shed light on interconnected biogeochemical processes in an aquifer system.</title>
        <authorList>
            <person name="Anantharaman K."/>
            <person name="Brown C.T."/>
            <person name="Hug L.A."/>
            <person name="Sharon I."/>
            <person name="Castelle C.J."/>
            <person name="Probst A.J."/>
            <person name="Thomas B.C."/>
            <person name="Singh A."/>
            <person name="Wilkins M.J."/>
            <person name="Karaoz U."/>
            <person name="Brodie E.L."/>
            <person name="Williams K.H."/>
            <person name="Hubbard S.S."/>
            <person name="Banfield J.F."/>
        </authorList>
    </citation>
    <scope>NUCLEOTIDE SEQUENCE [LARGE SCALE GENOMIC DNA]</scope>
</reference>
<evidence type="ECO:0000256" key="1">
    <source>
        <dbReference type="ARBA" id="ARBA00008023"/>
    </source>
</evidence>
<dbReference type="PANTHER" id="PTHR11067:SF9">
    <property type="entry name" value="INOSINE TRIPHOSPHATE PYROPHOSPHATASE"/>
    <property type="match status" value="1"/>
</dbReference>
<sequence length="769" mass="84683">MPVEAILTPINEVRRISDGDATPGVLSFASSNGSKLEEIRRILEREVIGRDLGVPEIQDESPDKVIEAKAREARRRNGGKAIAVEDSSFSLFGLDMLPGPYADSFTNTPSKRQRLTDLLNIIPNADKRAVFQVLIAIDDGRNVHIRRGVTTGTIASELRGSNGFGFDDMFIPDGQEVQNRTFGEMNPEEKDRYSPRRKALEELRDNPFQISTVVFQLPEPYTLQTEAVKPDLLNSETIRTHVWSLRQFEGRVDLADPWKVPKRTPYTEVPVGGATKNIRRYVTDPNSADLGIIITPFDTAVDLQGRPRRLEVESDGSPVFWEMGDEAVRMAIAARAVEFGKNHNTKTYDRLRAMVKGELVIPPRANKRSPVIEEVLKIVNNEGKSVVIKTPALRELGIERTTSQHNMSRSDSADNGLFVMVGGVPCSLFSLGGMPPVTGWRDVLTTSALSHMDSYIPHNSIFAGHFEKQLQLFHEACKVIYRLHLPPDIEEMAIKHIGIAVGTEEPDRMRSKVKQIQDAGCSSMRVYTTNPDIRTITSAEVIRQTAGENMRICVGPTVDHDQIVQLNNPNIRINKALIGHGAGENCTSLEAGEAANALEILYACQLDPGLNNVALGLEGGVGWAVGPLIGMVDTISLNKRGIAGGIEMGGLFVQYKDGSVGAPYWGTASPLNQHVEAAGDKEIAKKRLDEAGRLINNEGKPNYWFKDRSVNSIVDNWHKARMLAGRALADMGVKSIAKLREKITKEGFSMLRLVTPESAELASAHRGRA</sequence>
<dbReference type="PANTHER" id="PTHR11067">
    <property type="entry name" value="INOSINE TRIPHOSPHATE PYROPHOSPHATASE/HAM1 PROTEIN"/>
    <property type="match status" value="1"/>
</dbReference>
<protein>
    <submittedName>
        <fullName evidence="3">Uncharacterized protein</fullName>
    </submittedName>
</protein>
<dbReference type="Gene3D" id="3.90.950.10">
    <property type="match status" value="1"/>
</dbReference>
<dbReference type="GO" id="GO:0005737">
    <property type="term" value="C:cytoplasm"/>
    <property type="evidence" value="ECO:0007669"/>
    <property type="project" value="TreeGrafter"/>
</dbReference>